<sequence>MSAPKLTQEFIKKRRLLLFIPLPSVIFLTILFVLGGGGKGVPTAEAGPGVGMSGLNTSLPSAGKTSLFESKLDAYAAPQDSTNHNGLAFSAPAPSATLDSSAAAITGQPATGLNYAVQPGQPSQAYDPKADPNVAAMQSRMQRTQQQLYAPEPTYSSGSVATSSNYGGSSAKDEQMDQSLRELDQLRQQYEKRLQDLDKPAPAATPAAPVATASTKSSKPAPSVVAAEPVSVVNRLQANTAASGKGNSFHGLGGTSRSAAAVNAVPAVVHSDQVVVQGQTVKLRLLADVQLEGRVIPANTFVYGVCGLSGQRLTITINSIQYDNSIVPVSLSAYDLDGGEGLNIPGSVDRDAAKQGMANGASSADLLTMSPSLGAQAAGIAIQTGKAIAGNKIKLVKINLKANYKLLLQ</sequence>
<feature type="region of interest" description="Disordered" evidence="1">
    <location>
        <begin position="196"/>
        <end position="219"/>
    </location>
</feature>
<evidence type="ECO:0000259" key="2">
    <source>
        <dbReference type="Pfam" id="PF12508"/>
    </source>
</evidence>
<reference evidence="4" key="1">
    <citation type="journal article" date="2019" name="Int. J. Syst. Evol. Microbiol.">
        <title>The Global Catalogue of Microorganisms (GCM) 10K type strain sequencing project: providing services to taxonomists for standard genome sequencing and annotation.</title>
        <authorList>
            <consortium name="The Broad Institute Genomics Platform"/>
            <consortium name="The Broad Institute Genome Sequencing Center for Infectious Disease"/>
            <person name="Wu L."/>
            <person name="Ma J."/>
        </authorList>
    </citation>
    <scope>NUCLEOTIDE SEQUENCE [LARGE SCALE GENOMIC DNA]</scope>
    <source>
        <strain evidence="4">CGMCC 1.15197</strain>
    </source>
</reference>
<name>A0ABQ1UWQ7_9BACT</name>
<dbReference type="InterPro" id="IPR022187">
    <property type="entry name" value="Conjug_transposon_TraM"/>
</dbReference>
<dbReference type="InterPro" id="IPR055407">
    <property type="entry name" value="TraM_C"/>
</dbReference>
<keyword evidence="4" id="KW-1185">Reference proteome</keyword>
<feature type="compositionally biased region" description="Polar residues" evidence="1">
    <location>
        <begin position="139"/>
        <end position="168"/>
    </location>
</feature>
<feature type="region of interest" description="Disordered" evidence="1">
    <location>
        <begin position="113"/>
        <end position="176"/>
    </location>
</feature>
<dbReference type="Proteomes" id="UP000632273">
    <property type="component" value="Unassembled WGS sequence"/>
</dbReference>
<feature type="compositionally biased region" description="Low complexity" evidence="1">
    <location>
        <begin position="200"/>
        <end position="219"/>
    </location>
</feature>
<feature type="domain" description="Conjugative transposon TraM C-terminal" evidence="2">
    <location>
        <begin position="265"/>
        <end position="409"/>
    </location>
</feature>
<evidence type="ECO:0000313" key="4">
    <source>
        <dbReference type="Proteomes" id="UP000632273"/>
    </source>
</evidence>
<evidence type="ECO:0000313" key="3">
    <source>
        <dbReference type="EMBL" id="GGF27164.1"/>
    </source>
</evidence>
<proteinExistence type="predicted"/>
<evidence type="ECO:0000256" key="1">
    <source>
        <dbReference type="SAM" id="MobiDB-lite"/>
    </source>
</evidence>
<dbReference type="EMBL" id="BMHT01000011">
    <property type="protein sequence ID" value="GGF27164.1"/>
    <property type="molecule type" value="Genomic_DNA"/>
</dbReference>
<dbReference type="Pfam" id="PF12508">
    <property type="entry name" value="Transposon_TraM"/>
    <property type="match status" value="1"/>
</dbReference>
<accession>A0ABQ1UWQ7</accession>
<gene>
    <name evidence="3" type="ORF">GCM10011383_43470</name>
</gene>
<dbReference type="NCBIfam" id="TIGR03779">
    <property type="entry name" value="Bac_Flav_CT_M"/>
    <property type="match status" value="1"/>
</dbReference>
<dbReference type="RefSeq" id="WP_188816204.1">
    <property type="nucleotide sequence ID" value="NZ_BMHT01000011.1"/>
</dbReference>
<comment type="caution">
    <text evidence="3">The sequence shown here is derived from an EMBL/GenBank/DDBJ whole genome shotgun (WGS) entry which is preliminary data.</text>
</comment>
<protein>
    <submittedName>
        <fullName evidence="3">Conjugative transposon protein TraM</fullName>
    </submittedName>
</protein>
<organism evidence="3 4">
    <name type="scientific">Hymenobacter cavernae</name>
    <dbReference type="NCBI Taxonomy" id="2044852"/>
    <lineage>
        <taxon>Bacteria</taxon>
        <taxon>Pseudomonadati</taxon>
        <taxon>Bacteroidota</taxon>
        <taxon>Cytophagia</taxon>
        <taxon>Cytophagales</taxon>
        <taxon>Hymenobacteraceae</taxon>
        <taxon>Hymenobacter</taxon>
    </lineage>
</organism>